<dbReference type="SMART" id="SM00862">
    <property type="entry name" value="Trans_reg_C"/>
    <property type="match status" value="1"/>
</dbReference>
<comment type="caution">
    <text evidence="6">Lacks conserved residue(s) required for the propagation of feature annotation.</text>
</comment>
<keyword evidence="3" id="KW-0805">Transcription regulation</keyword>
<dbReference type="PANTHER" id="PTHR48111:SF4">
    <property type="entry name" value="DNA-BINDING DUAL TRANSCRIPTIONAL REGULATOR OMPR"/>
    <property type="match status" value="1"/>
</dbReference>
<evidence type="ECO:0000259" key="9">
    <source>
        <dbReference type="PROSITE" id="PS51755"/>
    </source>
</evidence>
<dbReference type="GO" id="GO:0006355">
    <property type="term" value="P:regulation of DNA-templated transcription"/>
    <property type="evidence" value="ECO:0007669"/>
    <property type="project" value="InterPro"/>
</dbReference>
<dbReference type="SUPFAM" id="SSF46894">
    <property type="entry name" value="C-terminal effector domain of the bipartite response regulators"/>
    <property type="match status" value="1"/>
</dbReference>
<dbReference type="SMART" id="SM00448">
    <property type="entry name" value="REC"/>
    <property type="match status" value="1"/>
</dbReference>
<evidence type="ECO:0000256" key="7">
    <source>
        <dbReference type="PROSITE-ProRule" id="PRU01091"/>
    </source>
</evidence>
<organism evidence="10 11">
    <name type="scientific">Pollutimonas bauzanensis</name>
    <dbReference type="NCBI Taxonomy" id="658167"/>
    <lineage>
        <taxon>Bacteria</taxon>
        <taxon>Pseudomonadati</taxon>
        <taxon>Pseudomonadota</taxon>
        <taxon>Betaproteobacteria</taxon>
        <taxon>Burkholderiales</taxon>
        <taxon>Alcaligenaceae</taxon>
        <taxon>Pollutimonas</taxon>
    </lineage>
</organism>
<dbReference type="Pfam" id="PF00072">
    <property type="entry name" value="Response_reg"/>
    <property type="match status" value="1"/>
</dbReference>
<evidence type="ECO:0000256" key="2">
    <source>
        <dbReference type="ARBA" id="ARBA00023012"/>
    </source>
</evidence>
<reference evidence="10 11" key="1">
    <citation type="submission" date="2016-11" db="EMBL/GenBank/DDBJ databases">
        <authorList>
            <person name="Jaros S."/>
            <person name="Januszkiewicz K."/>
            <person name="Wedrychowicz H."/>
        </authorList>
    </citation>
    <scope>NUCLEOTIDE SEQUENCE [LARGE SCALE GENOMIC DNA]</scope>
    <source>
        <strain evidence="10 11">CGMCC 1.10190</strain>
    </source>
</reference>
<evidence type="ECO:0000259" key="8">
    <source>
        <dbReference type="PROSITE" id="PS50110"/>
    </source>
</evidence>
<keyword evidence="5" id="KW-0804">Transcription</keyword>
<feature type="domain" description="Response regulatory" evidence="8">
    <location>
        <begin position="20"/>
        <end position="134"/>
    </location>
</feature>
<proteinExistence type="predicted"/>
<keyword evidence="1" id="KW-0597">Phosphoprotein</keyword>
<dbReference type="Gene3D" id="1.10.10.10">
    <property type="entry name" value="Winged helix-like DNA-binding domain superfamily/Winged helix DNA-binding domain"/>
    <property type="match status" value="1"/>
</dbReference>
<name>A0A1M5ZG90_9BURK</name>
<dbReference type="GO" id="GO:0000156">
    <property type="term" value="F:phosphorelay response regulator activity"/>
    <property type="evidence" value="ECO:0007669"/>
    <property type="project" value="TreeGrafter"/>
</dbReference>
<sequence length="260" mass="29217">MKTSMAIMAIPDPYSRLKRKILVVDDDWRSCLLLRRYLSEHGFRVCAAHGASDMARLWQRERFDLLVLGRMLPDGDGSAICHALRGARDDTAIIMLAAKADENDRIECLGMGADDYLFKPFNPRELLARLNAVLRRCSAAPHPSAPGRDDERVEFGPYVLDLSARSLTRNKQRVPITTGQFSMLKVFARHCGIPLSRNKLMEMAHGRKRETLGRSLDVRIARLRKLIEADPSRPMFIQTVRGLGYVFVPGGGPGARVNFT</sequence>
<dbReference type="InterPro" id="IPR011006">
    <property type="entry name" value="CheY-like_superfamily"/>
</dbReference>
<feature type="domain" description="OmpR/PhoB-type" evidence="9">
    <location>
        <begin position="150"/>
        <end position="249"/>
    </location>
</feature>
<dbReference type="Pfam" id="PF00486">
    <property type="entry name" value="Trans_reg_C"/>
    <property type="match status" value="1"/>
</dbReference>
<dbReference type="CDD" id="cd00383">
    <property type="entry name" value="trans_reg_C"/>
    <property type="match status" value="1"/>
</dbReference>
<dbReference type="InterPro" id="IPR016032">
    <property type="entry name" value="Sig_transdc_resp-reg_C-effctor"/>
</dbReference>
<dbReference type="SUPFAM" id="SSF52172">
    <property type="entry name" value="CheY-like"/>
    <property type="match status" value="1"/>
</dbReference>
<dbReference type="Proteomes" id="UP000184226">
    <property type="component" value="Unassembled WGS sequence"/>
</dbReference>
<dbReference type="STRING" id="658167.SAMN04488135_114122"/>
<dbReference type="GO" id="GO:0032993">
    <property type="term" value="C:protein-DNA complex"/>
    <property type="evidence" value="ECO:0007669"/>
    <property type="project" value="TreeGrafter"/>
</dbReference>
<dbReference type="RefSeq" id="WP_084136177.1">
    <property type="nucleotide sequence ID" value="NZ_FQXE01000014.1"/>
</dbReference>
<evidence type="ECO:0000256" key="4">
    <source>
        <dbReference type="ARBA" id="ARBA00023125"/>
    </source>
</evidence>
<dbReference type="InterPro" id="IPR001789">
    <property type="entry name" value="Sig_transdc_resp-reg_receiver"/>
</dbReference>
<dbReference type="Gene3D" id="6.10.250.690">
    <property type="match status" value="1"/>
</dbReference>
<accession>A0A1M5ZG90</accession>
<evidence type="ECO:0000256" key="6">
    <source>
        <dbReference type="PROSITE-ProRule" id="PRU00169"/>
    </source>
</evidence>
<keyword evidence="4 7" id="KW-0238">DNA-binding</keyword>
<evidence type="ECO:0000256" key="3">
    <source>
        <dbReference type="ARBA" id="ARBA00023015"/>
    </source>
</evidence>
<dbReference type="InterPro" id="IPR039420">
    <property type="entry name" value="WalR-like"/>
</dbReference>
<protein>
    <submittedName>
        <fullName evidence="10">Two-component system, OmpR family, phosphate regulon response regulator OmpR</fullName>
    </submittedName>
</protein>
<keyword evidence="2" id="KW-0902">Two-component regulatory system</keyword>
<evidence type="ECO:0000313" key="10">
    <source>
        <dbReference type="EMBL" id="SHI23151.1"/>
    </source>
</evidence>
<evidence type="ECO:0000313" key="11">
    <source>
        <dbReference type="Proteomes" id="UP000184226"/>
    </source>
</evidence>
<keyword evidence="11" id="KW-1185">Reference proteome</keyword>
<dbReference type="GO" id="GO:0005829">
    <property type="term" value="C:cytosol"/>
    <property type="evidence" value="ECO:0007669"/>
    <property type="project" value="TreeGrafter"/>
</dbReference>
<dbReference type="EMBL" id="FQXE01000014">
    <property type="protein sequence ID" value="SHI23151.1"/>
    <property type="molecule type" value="Genomic_DNA"/>
</dbReference>
<dbReference type="PROSITE" id="PS51755">
    <property type="entry name" value="OMPR_PHOB"/>
    <property type="match status" value="1"/>
</dbReference>
<dbReference type="PANTHER" id="PTHR48111">
    <property type="entry name" value="REGULATOR OF RPOS"/>
    <property type="match status" value="1"/>
</dbReference>
<dbReference type="InterPro" id="IPR036388">
    <property type="entry name" value="WH-like_DNA-bd_sf"/>
</dbReference>
<evidence type="ECO:0000256" key="1">
    <source>
        <dbReference type="ARBA" id="ARBA00022553"/>
    </source>
</evidence>
<dbReference type="InterPro" id="IPR001867">
    <property type="entry name" value="OmpR/PhoB-type_DNA-bd"/>
</dbReference>
<feature type="DNA-binding region" description="OmpR/PhoB-type" evidence="7">
    <location>
        <begin position="150"/>
        <end position="249"/>
    </location>
</feature>
<gene>
    <name evidence="10" type="ORF">SAMN04488135_114122</name>
</gene>
<dbReference type="PROSITE" id="PS50110">
    <property type="entry name" value="RESPONSE_REGULATORY"/>
    <property type="match status" value="1"/>
</dbReference>
<dbReference type="AlphaFoldDB" id="A0A1M5ZG90"/>
<evidence type="ECO:0000256" key="5">
    <source>
        <dbReference type="ARBA" id="ARBA00023163"/>
    </source>
</evidence>
<dbReference type="Gene3D" id="3.40.50.2300">
    <property type="match status" value="1"/>
</dbReference>
<dbReference type="GO" id="GO:0000976">
    <property type="term" value="F:transcription cis-regulatory region binding"/>
    <property type="evidence" value="ECO:0007669"/>
    <property type="project" value="TreeGrafter"/>
</dbReference>